<feature type="compositionally biased region" description="Basic and acidic residues" evidence="1">
    <location>
        <begin position="54"/>
        <end position="82"/>
    </location>
</feature>
<feature type="region of interest" description="Disordered" evidence="1">
    <location>
        <begin position="53"/>
        <end position="82"/>
    </location>
</feature>
<feature type="region of interest" description="Disordered" evidence="1">
    <location>
        <begin position="1"/>
        <end position="27"/>
    </location>
</feature>
<reference evidence="2 3" key="1">
    <citation type="submission" date="2019-05" db="EMBL/GenBank/DDBJ databases">
        <title>Another draft genome of Portunus trituberculatus and its Hox gene families provides insights of decapod evolution.</title>
        <authorList>
            <person name="Jeong J.-H."/>
            <person name="Song I."/>
            <person name="Kim S."/>
            <person name="Choi T."/>
            <person name="Kim D."/>
            <person name="Ryu S."/>
            <person name="Kim W."/>
        </authorList>
    </citation>
    <scope>NUCLEOTIDE SEQUENCE [LARGE SCALE GENOMIC DNA]</scope>
    <source>
        <tissue evidence="2">Muscle</tissue>
    </source>
</reference>
<protein>
    <submittedName>
        <fullName evidence="2">Uncharacterized protein</fullName>
    </submittedName>
</protein>
<organism evidence="2 3">
    <name type="scientific">Portunus trituberculatus</name>
    <name type="common">Swimming crab</name>
    <name type="synonym">Neptunus trituberculatus</name>
    <dbReference type="NCBI Taxonomy" id="210409"/>
    <lineage>
        <taxon>Eukaryota</taxon>
        <taxon>Metazoa</taxon>
        <taxon>Ecdysozoa</taxon>
        <taxon>Arthropoda</taxon>
        <taxon>Crustacea</taxon>
        <taxon>Multicrustacea</taxon>
        <taxon>Malacostraca</taxon>
        <taxon>Eumalacostraca</taxon>
        <taxon>Eucarida</taxon>
        <taxon>Decapoda</taxon>
        <taxon>Pleocyemata</taxon>
        <taxon>Brachyura</taxon>
        <taxon>Eubrachyura</taxon>
        <taxon>Portunoidea</taxon>
        <taxon>Portunidae</taxon>
        <taxon>Portuninae</taxon>
        <taxon>Portunus</taxon>
    </lineage>
</organism>
<dbReference type="AlphaFoldDB" id="A0A5B7JT40"/>
<evidence type="ECO:0000313" key="2">
    <source>
        <dbReference type="EMBL" id="MPC96277.1"/>
    </source>
</evidence>
<name>A0A5B7JT40_PORTR</name>
<evidence type="ECO:0000256" key="1">
    <source>
        <dbReference type="SAM" id="MobiDB-lite"/>
    </source>
</evidence>
<feature type="compositionally biased region" description="Low complexity" evidence="1">
    <location>
        <begin position="1"/>
        <end position="16"/>
    </location>
</feature>
<keyword evidence="3" id="KW-1185">Reference proteome</keyword>
<dbReference type="EMBL" id="VSRR010105287">
    <property type="protein sequence ID" value="MPC96277.1"/>
    <property type="molecule type" value="Genomic_DNA"/>
</dbReference>
<evidence type="ECO:0000313" key="3">
    <source>
        <dbReference type="Proteomes" id="UP000324222"/>
    </source>
</evidence>
<accession>A0A5B7JT40</accession>
<dbReference type="Proteomes" id="UP000324222">
    <property type="component" value="Unassembled WGS sequence"/>
</dbReference>
<gene>
    <name evidence="2" type="ORF">E2C01_091527</name>
</gene>
<comment type="caution">
    <text evidence="2">The sequence shown here is derived from an EMBL/GenBank/DDBJ whole genome shotgun (WGS) entry which is preliminary data.</text>
</comment>
<proteinExistence type="predicted"/>
<sequence>MTKSTPLSLPLTPSPSHSWQETDTHTDTQQNTLLVTFRFISSLSAVHSSPQQAQEHHVQADGSFKHDSHIYKVKNVERSTVS</sequence>